<dbReference type="EMBL" id="FQZB01000008">
    <property type="protein sequence ID" value="SHJ41741.1"/>
    <property type="molecule type" value="Genomic_DNA"/>
</dbReference>
<evidence type="ECO:0000313" key="2">
    <source>
        <dbReference type="EMBL" id="SHJ41741.1"/>
    </source>
</evidence>
<feature type="transmembrane region" description="Helical" evidence="1">
    <location>
        <begin position="122"/>
        <end position="143"/>
    </location>
</feature>
<feature type="transmembrane region" description="Helical" evidence="1">
    <location>
        <begin position="7"/>
        <end position="26"/>
    </location>
</feature>
<accession>A0A1M6J533</accession>
<keyword evidence="1" id="KW-1133">Transmembrane helix</keyword>
<feature type="transmembrane region" description="Helical" evidence="1">
    <location>
        <begin position="32"/>
        <end position="52"/>
    </location>
</feature>
<dbReference type="AlphaFoldDB" id="A0A1M6J533"/>
<gene>
    <name evidence="2" type="ORF">SAMN02745163_01915</name>
</gene>
<dbReference type="Pfam" id="PF07099">
    <property type="entry name" value="DUF1361"/>
    <property type="match status" value="1"/>
</dbReference>
<keyword evidence="1" id="KW-0812">Transmembrane</keyword>
<keyword evidence="1" id="KW-0472">Membrane</keyword>
<feature type="transmembrane region" description="Helical" evidence="1">
    <location>
        <begin position="203"/>
        <end position="224"/>
    </location>
</feature>
<proteinExistence type="predicted"/>
<dbReference type="Proteomes" id="UP000184310">
    <property type="component" value="Unassembled WGS sequence"/>
</dbReference>
<reference evidence="2 3" key="1">
    <citation type="submission" date="2016-11" db="EMBL/GenBank/DDBJ databases">
        <authorList>
            <person name="Jaros S."/>
            <person name="Januszkiewicz K."/>
            <person name="Wedrychowicz H."/>
        </authorList>
    </citation>
    <scope>NUCLEOTIDE SEQUENCE [LARGE SCALE GENOMIC DNA]</scope>
    <source>
        <strain evidence="2 3">DSM 21758</strain>
    </source>
</reference>
<name>A0A1M6J533_9CLOT</name>
<feature type="transmembrane region" description="Helical" evidence="1">
    <location>
        <begin position="155"/>
        <end position="173"/>
    </location>
</feature>
<sequence length="233" mass="27452">MNKNIKNGRNILALITLLYFGVQLLIEDNKTVYLIWNVILAWIPLLFAIGFLKRNSSKKRVVRIFSYIEGFLWMIFYPNSIYVITDYIHLSLAKFYSFDPSSSSYDFEKVIYNYDFKDWNQFLTISMATFLSTALGFISLMLIYRWIKDKIGKKVSIIFAIVVNILAGYAIYLGRFIRFNSWDIVTNPFGLIKFVISNLNLRAFQFTIFFAALSIFICLMFYLAHYMIRDEDN</sequence>
<dbReference type="OrthoDB" id="4540541at2"/>
<keyword evidence="3" id="KW-1185">Reference proteome</keyword>
<protein>
    <submittedName>
        <fullName evidence="2">Uncharacterized membrane protein</fullName>
    </submittedName>
</protein>
<feature type="transmembrane region" description="Helical" evidence="1">
    <location>
        <begin position="64"/>
        <end position="84"/>
    </location>
</feature>
<dbReference type="InterPro" id="IPR009793">
    <property type="entry name" value="DUF1361"/>
</dbReference>
<evidence type="ECO:0000313" key="3">
    <source>
        <dbReference type="Proteomes" id="UP000184310"/>
    </source>
</evidence>
<dbReference type="RefSeq" id="WP_072986452.1">
    <property type="nucleotide sequence ID" value="NZ_FQZB01000008.1"/>
</dbReference>
<evidence type="ECO:0000256" key="1">
    <source>
        <dbReference type="SAM" id="Phobius"/>
    </source>
</evidence>
<organism evidence="2 3">
    <name type="scientific">Clostridium cavendishii DSM 21758</name>
    <dbReference type="NCBI Taxonomy" id="1121302"/>
    <lineage>
        <taxon>Bacteria</taxon>
        <taxon>Bacillati</taxon>
        <taxon>Bacillota</taxon>
        <taxon>Clostridia</taxon>
        <taxon>Eubacteriales</taxon>
        <taxon>Clostridiaceae</taxon>
        <taxon>Clostridium</taxon>
    </lineage>
</organism>